<evidence type="ECO:0000256" key="8">
    <source>
        <dbReference type="SAM" id="MobiDB-lite"/>
    </source>
</evidence>
<keyword evidence="6 9" id="KW-0472">Membrane</keyword>
<evidence type="ECO:0000256" key="3">
    <source>
        <dbReference type="ARBA" id="ARBA00022448"/>
    </source>
</evidence>
<comment type="caution">
    <text evidence="11">The sequence shown here is derived from an EMBL/GenBank/DDBJ whole genome shotgun (WGS) entry which is preliminary data.</text>
</comment>
<feature type="transmembrane region" description="Helical" evidence="9">
    <location>
        <begin position="26"/>
        <end position="45"/>
    </location>
</feature>
<dbReference type="FunFam" id="1.20.1250.20:FF:000073">
    <property type="entry name" value="MFS myo-inositol transporter, putative"/>
    <property type="match status" value="1"/>
</dbReference>
<dbReference type="GO" id="GO:0005886">
    <property type="term" value="C:plasma membrane"/>
    <property type="evidence" value="ECO:0007669"/>
    <property type="project" value="UniProtKB-SubCell"/>
</dbReference>
<dbReference type="PROSITE" id="PS00216">
    <property type="entry name" value="SUGAR_TRANSPORT_1"/>
    <property type="match status" value="2"/>
</dbReference>
<dbReference type="NCBIfam" id="TIGR00879">
    <property type="entry name" value="SP"/>
    <property type="match status" value="1"/>
</dbReference>
<evidence type="ECO:0000256" key="9">
    <source>
        <dbReference type="SAM" id="Phobius"/>
    </source>
</evidence>
<evidence type="ECO:0000313" key="12">
    <source>
        <dbReference type="Proteomes" id="UP000539111"/>
    </source>
</evidence>
<sequence length="471" mass="48858">MSAEQHSPGAPAPGSDTQTGNGPSRAGVVLGITIIVGLGGFLFGYDSGVISGALKFITQDFHLSAGVSGLVVSSILVGAMVGSLSSGRLSDRYGRRTIIIVAALAFVVGAVLAALAPSVAILLAARVILGLGIGAASALVPVFIAEVAPPATRGRLVAVNQLLITIGIVAAYVVGYAFTDSHNWRAMFGVGAIPALGLGIGMFFMPESPRWLLARGREGRARAVLTKLRPSAAAVEAELAEIGQVRPDHGTRLKDLAKRWMAPALIAGIGLQVLGQATGVNTVIYYAPTIFGHAGLGASTAILATVGIGIVNLVMTVVGMMLVDRIGRRRLLISGVTIMTVALVVLALTLSIAGLSDTTGLVAFICIAVYIAAVAASLDVVVFIIPSEIYPLRVRGTAMSVTLFSNWGMNFVVSLTFLTLLQALGTAGTFWLYAALCAVLVIFTLKFIPETRGRSLEEIERDFHGGTVAER</sequence>
<feature type="transmembrane region" description="Helical" evidence="9">
    <location>
        <begin position="298"/>
        <end position="319"/>
    </location>
</feature>
<dbReference type="InterPro" id="IPR003663">
    <property type="entry name" value="Sugar/inositol_transpt"/>
</dbReference>
<feature type="transmembrane region" description="Helical" evidence="9">
    <location>
        <begin position="184"/>
        <end position="205"/>
    </location>
</feature>
<dbReference type="RefSeq" id="WP_179426557.1">
    <property type="nucleotide sequence ID" value="NZ_JACBZP010000001.1"/>
</dbReference>
<dbReference type="SUPFAM" id="SSF103473">
    <property type="entry name" value="MFS general substrate transporter"/>
    <property type="match status" value="1"/>
</dbReference>
<accession>A0A7Z0A9J6</accession>
<dbReference type="InterPro" id="IPR036259">
    <property type="entry name" value="MFS_trans_sf"/>
</dbReference>
<dbReference type="PRINTS" id="PR00171">
    <property type="entry name" value="SUGRTRNSPORT"/>
</dbReference>
<feature type="transmembrane region" description="Helical" evidence="9">
    <location>
        <begin position="262"/>
        <end position="286"/>
    </location>
</feature>
<dbReference type="Pfam" id="PF00083">
    <property type="entry name" value="Sugar_tr"/>
    <property type="match status" value="1"/>
</dbReference>
<feature type="transmembrane region" description="Helical" evidence="9">
    <location>
        <begin position="430"/>
        <end position="448"/>
    </location>
</feature>
<dbReference type="InterPro" id="IPR005828">
    <property type="entry name" value="MFS_sugar_transport-like"/>
</dbReference>
<proteinExistence type="inferred from homology"/>
<reference evidence="11 12" key="1">
    <citation type="submission" date="2020-07" db="EMBL/GenBank/DDBJ databases">
        <title>Sequencing the genomes of 1000 actinobacteria strains.</title>
        <authorList>
            <person name="Klenk H.-P."/>
        </authorList>
    </citation>
    <scope>NUCLEOTIDE SEQUENCE [LARGE SCALE GENOMIC DNA]</scope>
    <source>
        <strain evidence="11 12">DSM 26341</strain>
    </source>
</reference>
<evidence type="ECO:0000259" key="10">
    <source>
        <dbReference type="PROSITE" id="PS50850"/>
    </source>
</evidence>
<dbReference type="PANTHER" id="PTHR48020:SF12">
    <property type="entry name" value="PROTON MYO-INOSITOL COTRANSPORTER"/>
    <property type="match status" value="1"/>
</dbReference>
<feature type="transmembrane region" description="Helical" evidence="9">
    <location>
        <begin position="121"/>
        <end position="144"/>
    </location>
</feature>
<feature type="transmembrane region" description="Helical" evidence="9">
    <location>
        <begin position="331"/>
        <end position="355"/>
    </location>
</feature>
<evidence type="ECO:0000313" key="11">
    <source>
        <dbReference type="EMBL" id="NYI66907.1"/>
    </source>
</evidence>
<name>A0A7Z0A9J6_9MICO</name>
<evidence type="ECO:0000256" key="4">
    <source>
        <dbReference type="ARBA" id="ARBA00022692"/>
    </source>
</evidence>
<feature type="transmembrane region" description="Helical" evidence="9">
    <location>
        <begin position="97"/>
        <end position="115"/>
    </location>
</feature>
<dbReference type="PROSITE" id="PS00217">
    <property type="entry name" value="SUGAR_TRANSPORT_2"/>
    <property type="match status" value="1"/>
</dbReference>
<dbReference type="InterPro" id="IPR050814">
    <property type="entry name" value="Myo-inositol_Transporter"/>
</dbReference>
<comment type="subcellular location">
    <subcellularLocation>
        <location evidence="1">Cell membrane</location>
        <topology evidence="1">Multi-pass membrane protein</topology>
    </subcellularLocation>
</comment>
<evidence type="ECO:0000256" key="1">
    <source>
        <dbReference type="ARBA" id="ARBA00004651"/>
    </source>
</evidence>
<keyword evidence="3 7" id="KW-0813">Transport</keyword>
<dbReference type="InterPro" id="IPR005829">
    <property type="entry name" value="Sugar_transporter_CS"/>
</dbReference>
<comment type="similarity">
    <text evidence="2 7">Belongs to the major facilitator superfamily. Sugar transporter (TC 2.A.1.1) family.</text>
</comment>
<dbReference type="EMBL" id="JACBZP010000001">
    <property type="protein sequence ID" value="NYI66907.1"/>
    <property type="molecule type" value="Genomic_DNA"/>
</dbReference>
<evidence type="ECO:0000256" key="2">
    <source>
        <dbReference type="ARBA" id="ARBA00010992"/>
    </source>
</evidence>
<dbReference type="GO" id="GO:0022857">
    <property type="term" value="F:transmembrane transporter activity"/>
    <property type="evidence" value="ECO:0007669"/>
    <property type="project" value="InterPro"/>
</dbReference>
<organism evidence="11 12">
    <name type="scientific">Spelaeicoccus albus</name>
    <dbReference type="NCBI Taxonomy" id="1280376"/>
    <lineage>
        <taxon>Bacteria</taxon>
        <taxon>Bacillati</taxon>
        <taxon>Actinomycetota</taxon>
        <taxon>Actinomycetes</taxon>
        <taxon>Micrococcales</taxon>
        <taxon>Brevibacteriaceae</taxon>
        <taxon>Spelaeicoccus</taxon>
    </lineage>
</organism>
<evidence type="ECO:0000256" key="5">
    <source>
        <dbReference type="ARBA" id="ARBA00022989"/>
    </source>
</evidence>
<dbReference type="InterPro" id="IPR020846">
    <property type="entry name" value="MFS_dom"/>
</dbReference>
<gene>
    <name evidence="11" type="ORF">BJY26_001213</name>
</gene>
<evidence type="ECO:0000256" key="6">
    <source>
        <dbReference type="ARBA" id="ARBA00023136"/>
    </source>
</evidence>
<feature type="transmembrane region" description="Helical" evidence="9">
    <location>
        <begin position="156"/>
        <end position="178"/>
    </location>
</feature>
<feature type="transmembrane region" description="Helical" evidence="9">
    <location>
        <begin position="65"/>
        <end position="85"/>
    </location>
</feature>
<feature type="domain" description="Major facilitator superfamily (MFS) profile" evidence="10">
    <location>
        <begin position="32"/>
        <end position="452"/>
    </location>
</feature>
<keyword evidence="4 9" id="KW-0812">Transmembrane</keyword>
<dbReference type="Gene3D" id="1.20.1250.20">
    <property type="entry name" value="MFS general substrate transporter like domains"/>
    <property type="match status" value="2"/>
</dbReference>
<feature type="region of interest" description="Disordered" evidence="8">
    <location>
        <begin position="1"/>
        <end position="21"/>
    </location>
</feature>
<dbReference type="AlphaFoldDB" id="A0A7Z0A9J6"/>
<keyword evidence="12" id="KW-1185">Reference proteome</keyword>
<dbReference type="Proteomes" id="UP000539111">
    <property type="component" value="Unassembled WGS sequence"/>
</dbReference>
<dbReference type="PANTHER" id="PTHR48020">
    <property type="entry name" value="PROTON MYO-INOSITOL COTRANSPORTER"/>
    <property type="match status" value="1"/>
</dbReference>
<protein>
    <submittedName>
        <fullName evidence="11">Sugar porter (SP) family MFS transporter</fullName>
    </submittedName>
</protein>
<keyword evidence="5 9" id="KW-1133">Transmembrane helix</keyword>
<dbReference type="PROSITE" id="PS50850">
    <property type="entry name" value="MFS"/>
    <property type="match status" value="1"/>
</dbReference>
<feature type="transmembrane region" description="Helical" evidence="9">
    <location>
        <begin position="361"/>
        <end position="385"/>
    </location>
</feature>
<feature type="transmembrane region" description="Helical" evidence="9">
    <location>
        <begin position="397"/>
        <end position="424"/>
    </location>
</feature>
<evidence type="ECO:0000256" key="7">
    <source>
        <dbReference type="RuleBase" id="RU003346"/>
    </source>
</evidence>